<gene>
    <name evidence="2" type="ORF">BDV25DRAFT_145830</name>
</gene>
<evidence type="ECO:0000313" key="2">
    <source>
        <dbReference type="EMBL" id="KAE8144244.1"/>
    </source>
</evidence>
<organism evidence="2 3">
    <name type="scientific">Aspergillus avenaceus</name>
    <dbReference type="NCBI Taxonomy" id="36643"/>
    <lineage>
        <taxon>Eukaryota</taxon>
        <taxon>Fungi</taxon>
        <taxon>Dikarya</taxon>
        <taxon>Ascomycota</taxon>
        <taxon>Pezizomycotina</taxon>
        <taxon>Eurotiomycetes</taxon>
        <taxon>Eurotiomycetidae</taxon>
        <taxon>Eurotiales</taxon>
        <taxon>Aspergillaceae</taxon>
        <taxon>Aspergillus</taxon>
        <taxon>Aspergillus subgen. Circumdati</taxon>
    </lineage>
</organism>
<proteinExistence type="predicted"/>
<feature type="compositionally biased region" description="Acidic residues" evidence="1">
    <location>
        <begin position="78"/>
        <end position="91"/>
    </location>
</feature>
<evidence type="ECO:0000313" key="3">
    <source>
        <dbReference type="Proteomes" id="UP000325780"/>
    </source>
</evidence>
<reference evidence="2 3" key="1">
    <citation type="submission" date="2019-04" db="EMBL/GenBank/DDBJ databases">
        <title>Friends and foes A comparative genomics study of 23 Aspergillus species from section Flavi.</title>
        <authorList>
            <consortium name="DOE Joint Genome Institute"/>
            <person name="Kjaerbolling I."/>
            <person name="Vesth T."/>
            <person name="Frisvad J.C."/>
            <person name="Nybo J.L."/>
            <person name="Theobald S."/>
            <person name="Kildgaard S."/>
            <person name="Isbrandt T."/>
            <person name="Kuo A."/>
            <person name="Sato A."/>
            <person name="Lyhne E.K."/>
            <person name="Kogle M.E."/>
            <person name="Wiebenga A."/>
            <person name="Kun R.S."/>
            <person name="Lubbers R.J."/>
            <person name="Makela M.R."/>
            <person name="Barry K."/>
            <person name="Chovatia M."/>
            <person name="Clum A."/>
            <person name="Daum C."/>
            <person name="Haridas S."/>
            <person name="He G."/>
            <person name="LaButti K."/>
            <person name="Lipzen A."/>
            <person name="Mondo S."/>
            <person name="Riley R."/>
            <person name="Salamov A."/>
            <person name="Simmons B.A."/>
            <person name="Magnuson J.K."/>
            <person name="Henrissat B."/>
            <person name="Mortensen U.H."/>
            <person name="Larsen T.O."/>
            <person name="Devries R.P."/>
            <person name="Grigoriev I.V."/>
            <person name="Machida M."/>
            <person name="Baker S.E."/>
            <person name="Andersen M.R."/>
        </authorList>
    </citation>
    <scope>NUCLEOTIDE SEQUENCE [LARGE SCALE GENOMIC DNA]</scope>
    <source>
        <strain evidence="2 3">IBT 18842</strain>
    </source>
</reference>
<keyword evidence="3" id="KW-1185">Reference proteome</keyword>
<sequence>MPYWATIRTRNTLIPHDGDKRYQKKYTLFLQECLRILESGCTTAITIEEAKHFPDASDDESDETDFYETVTSAYETGSETDTDETSDETDSESAYGSNSEDVRKRSNRYTTDLPWEKNGEPGVEYALKQLREKALADLRNLDERCGGRIYTKPALGVR</sequence>
<evidence type="ECO:0000256" key="1">
    <source>
        <dbReference type="SAM" id="MobiDB-lite"/>
    </source>
</evidence>
<feature type="region of interest" description="Disordered" evidence="1">
    <location>
        <begin position="52"/>
        <end position="119"/>
    </location>
</feature>
<accession>A0A5N6TCY7</accession>
<dbReference type="OrthoDB" id="4501510at2759"/>
<dbReference type="Proteomes" id="UP000325780">
    <property type="component" value="Unassembled WGS sequence"/>
</dbReference>
<dbReference type="EMBL" id="ML742624">
    <property type="protein sequence ID" value="KAE8144244.1"/>
    <property type="molecule type" value="Genomic_DNA"/>
</dbReference>
<feature type="compositionally biased region" description="Acidic residues" evidence="1">
    <location>
        <begin position="56"/>
        <end position="66"/>
    </location>
</feature>
<dbReference type="AlphaFoldDB" id="A0A5N6TCY7"/>
<name>A0A5N6TCY7_ASPAV</name>
<protein>
    <submittedName>
        <fullName evidence="2">Uncharacterized protein</fullName>
    </submittedName>
</protein>